<protein>
    <submittedName>
        <fullName evidence="1">Uncharacterized protein</fullName>
    </submittedName>
</protein>
<dbReference type="EMBL" id="LK021340">
    <property type="protein sequence ID" value="CDQ46106.1"/>
    <property type="molecule type" value="Genomic_DNA"/>
</dbReference>
<organism evidence="1 2">
    <name type="scientific">Mycolicibacterium neoaurum</name>
    <name type="common">Mycobacterium neoaurum</name>
    <dbReference type="NCBI Taxonomy" id="1795"/>
    <lineage>
        <taxon>Bacteria</taxon>
        <taxon>Bacillati</taxon>
        <taxon>Actinomycetota</taxon>
        <taxon>Actinomycetes</taxon>
        <taxon>Mycobacteriales</taxon>
        <taxon>Mycobacteriaceae</taxon>
        <taxon>Mycolicibacterium</taxon>
    </lineage>
</organism>
<accession>A0AAV2WP65</accession>
<dbReference type="AlphaFoldDB" id="A0AAV2WP65"/>
<reference evidence="1" key="1">
    <citation type="submission" date="2014-05" db="EMBL/GenBank/DDBJ databases">
        <authorList>
            <person name="Urmite Genomes"/>
        </authorList>
    </citation>
    <scope>NUCLEOTIDE SEQUENCE</scope>
    <source>
        <strain evidence="1">DSM 44074</strain>
    </source>
</reference>
<sequence>MVVTESSAGAADVVAPELADVTVPLSPPPRMTPVQMTATIRMAPATPATQIQRRSSFS</sequence>
<evidence type="ECO:0000313" key="2">
    <source>
        <dbReference type="Proteomes" id="UP000028864"/>
    </source>
</evidence>
<evidence type="ECO:0000313" key="1">
    <source>
        <dbReference type="EMBL" id="CDQ46106.1"/>
    </source>
</evidence>
<dbReference type="Proteomes" id="UP000028864">
    <property type="component" value="Unassembled WGS sequence"/>
</dbReference>
<gene>
    <name evidence="1" type="ORF">BN1047_04010</name>
</gene>
<proteinExistence type="predicted"/>
<name>A0AAV2WP65_MYCNE</name>
<reference evidence="1" key="2">
    <citation type="submission" date="2015-09" db="EMBL/GenBank/DDBJ databases">
        <title>Draft genome sequence of Mycobacterium neoaurum DSM 44074.</title>
        <authorList>
            <person name="Croce O."/>
            <person name="Robert C."/>
            <person name="Raoult D."/>
            <person name="Drancourt M."/>
        </authorList>
    </citation>
    <scope>NUCLEOTIDE SEQUENCE</scope>
    <source>
        <strain evidence="1">DSM 44074</strain>
    </source>
</reference>